<name>V5AM18_TRYCR</name>
<dbReference type="EMBL" id="AYLP01000590">
    <property type="protein sequence ID" value="ESS56269.1"/>
    <property type="molecule type" value="Genomic_DNA"/>
</dbReference>
<dbReference type="InterPro" id="IPR013320">
    <property type="entry name" value="ConA-like_dom_sf"/>
</dbReference>
<keyword evidence="2" id="KW-1133">Transmembrane helix</keyword>
<feature type="compositionally biased region" description="Basic and acidic residues" evidence="1">
    <location>
        <begin position="25"/>
        <end position="34"/>
    </location>
</feature>
<feature type="compositionally biased region" description="Low complexity" evidence="1">
    <location>
        <begin position="741"/>
        <end position="758"/>
    </location>
</feature>
<accession>V5AM18</accession>
<evidence type="ECO:0000259" key="4">
    <source>
        <dbReference type="Pfam" id="PF22925"/>
    </source>
</evidence>
<feature type="domain" description="Sialidase" evidence="3">
    <location>
        <begin position="93"/>
        <end position="445"/>
    </location>
</feature>
<comment type="caution">
    <text evidence="5">The sequence shown here is derived from an EMBL/GenBank/DDBJ whole genome shotgun (WGS) entry which is preliminary data.</text>
</comment>
<evidence type="ECO:0000313" key="5">
    <source>
        <dbReference type="EMBL" id="ESS56269.1"/>
    </source>
</evidence>
<dbReference type="SUPFAM" id="SSF49899">
    <property type="entry name" value="Concanavalin A-like lectins/glucanases"/>
    <property type="match status" value="1"/>
</dbReference>
<dbReference type="Gene3D" id="2.120.10.10">
    <property type="match status" value="1"/>
</dbReference>
<feature type="compositionally biased region" description="Polar residues" evidence="1">
    <location>
        <begin position="784"/>
        <end position="813"/>
    </location>
</feature>
<dbReference type="CDD" id="cd15482">
    <property type="entry name" value="Sialidase_non-viral"/>
    <property type="match status" value="1"/>
</dbReference>
<keyword evidence="2" id="KW-0472">Membrane</keyword>
<keyword evidence="2" id="KW-0812">Transmembrane</keyword>
<dbReference type="InterPro" id="IPR036278">
    <property type="entry name" value="Sialidase_sf"/>
</dbReference>
<dbReference type="Pfam" id="PF22925">
    <property type="entry name" value="TS_C"/>
    <property type="match status" value="1"/>
</dbReference>
<protein>
    <submittedName>
        <fullName evidence="5">Trans-sialidase</fullName>
    </submittedName>
</protein>
<dbReference type="Gene3D" id="2.60.120.200">
    <property type="match status" value="1"/>
</dbReference>
<feature type="region of interest" description="Disordered" evidence="1">
    <location>
        <begin position="725"/>
        <end position="878"/>
    </location>
</feature>
<feature type="domain" description="Trans-sialidase C-terminal" evidence="4">
    <location>
        <begin position="506"/>
        <end position="720"/>
    </location>
</feature>
<gene>
    <name evidence="5" type="ORF">TCDM_12477</name>
</gene>
<feature type="region of interest" description="Disordered" evidence="1">
    <location>
        <begin position="1"/>
        <end position="37"/>
    </location>
</feature>
<dbReference type="VEuPathDB" id="TriTrypDB:TCDM_12477"/>
<dbReference type="SUPFAM" id="SSF50939">
    <property type="entry name" value="Sialidases"/>
    <property type="match status" value="1"/>
</dbReference>
<dbReference type="AlphaFoldDB" id="V5AM18"/>
<evidence type="ECO:0000256" key="1">
    <source>
        <dbReference type="SAM" id="MobiDB-lite"/>
    </source>
</evidence>
<evidence type="ECO:0000256" key="2">
    <source>
        <dbReference type="SAM" id="Phobius"/>
    </source>
</evidence>
<dbReference type="GO" id="GO:0004308">
    <property type="term" value="F:exo-alpha-sialidase activity"/>
    <property type="evidence" value="ECO:0007669"/>
    <property type="project" value="InterPro"/>
</dbReference>
<evidence type="ECO:0000313" key="6">
    <source>
        <dbReference type="Proteomes" id="UP000017861"/>
    </source>
</evidence>
<reference evidence="5 6" key="1">
    <citation type="journal article" date="2014" name="Genome Announc.">
        <title>Trypanosoma cruzi Clone Dm28c Draft Genome Sequence.</title>
        <authorList>
            <person name="Grisard E.C."/>
            <person name="Teixeira S.M."/>
            <person name="de Almeida L.G."/>
            <person name="Stoco P.H."/>
            <person name="Gerber A.L."/>
            <person name="Talavera-Lopez C."/>
            <person name="Lima O.C."/>
            <person name="Andersson B."/>
            <person name="de Vasconcelos A.T."/>
        </authorList>
    </citation>
    <scope>NUCLEOTIDE SEQUENCE [LARGE SCALE GENOMIC DNA]</scope>
    <source>
        <strain evidence="5 6">Dm28c</strain>
    </source>
</reference>
<evidence type="ECO:0000259" key="3">
    <source>
        <dbReference type="Pfam" id="PF13859"/>
    </source>
</evidence>
<dbReference type="InterPro" id="IPR055239">
    <property type="entry name" value="TS_C"/>
</dbReference>
<dbReference type="InterPro" id="IPR008377">
    <property type="entry name" value="Sialidase_trypan"/>
</dbReference>
<dbReference type="Proteomes" id="UP000017861">
    <property type="component" value="Unassembled WGS sequence"/>
</dbReference>
<dbReference type="PRINTS" id="PR01803">
    <property type="entry name" value="TCSIALIDASE"/>
</dbReference>
<dbReference type="Pfam" id="PF13859">
    <property type="entry name" value="BNR_3"/>
    <property type="match status" value="1"/>
</dbReference>
<dbReference type="InterPro" id="IPR011040">
    <property type="entry name" value="Sialidase"/>
</dbReference>
<feature type="transmembrane region" description="Helical" evidence="2">
    <location>
        <begin position="43"/>
        <end position="62"/>
    </location>
</feature>
<sequence>MLSRVAAVKAPRTHNRRRVTGSSGRRREGRESEPQRPNTSRHLFYFVLLLLVMMCCNAGGAAQAAEQASERNYKWKDIKDEVGGDVTVVSLGAPGLLKVGNDVFAVAEARCKKKDEKVFTGVASQLLKTETAKTPVEVLNGAEDKTQVLEEDGSADSKKKVDVSRPTTAVKGSDIYMLVGKYDSKVAVPVQDDASDAAQLGLLLVKRSVSGEDTNNKKIDWKGTESSPQIPFVTQLDSWTKLIGSGGSGVKIKDDTLVFPVEGTTKKAKDAEEEEKTVSLIIYSTDTTNWTLSKGMSDGGCSGPSVVEWGEKDKKLIMMTACDDGRRRVYESGDKGDSWTEALGTLSRVWGNKQGEEVKAVRSGFITATIDGEDNRNVMLITLPVYSEEADKKETGNGKGKLHLWLTDNTHIVDIGPVSDDAAASSLLYKSVKDGDKEELIALYEKDEEKPSHSLWSVLLTEQLQHVKDVLETWKKVDKRVSKLCPSSAEEDASPDNACSPNVKIADGLVGFLSGNFSGNTWRDEYLGVNATVKKKKEVAGETGATKTSDGVKFTGAWAEWPVGSQGQNQLYHFANYNFTLVATVSIHNVPKEEGNTPIPLVGVKINDEKNVLLGLSYDKENKWIVFCGDETPKEHSSGWEKETQYEVVLMLQNGTQASVYVDGKRVGEDEACDLINTKDEKISHFYIGGGERSAGDVGRKEDVSVTVTNVLLYNRPLSTAEIGALNPNKASSSPVVPDNGQGTLSQLSSGGQSPSGPKLLNEDEDAGGGSTSTSAPSTVTTSLGKEQSVIQLPSGISSGGNKNVDAASSSDGNPRVGVEAGGAVQGDTPPQTPVDTPDTADTNAPTATDVAQVDPADKTEVGASSGANEETAEGMGGQEELHAQHGEVKAAALSSSLGNVSQGNNTDSCTVRGSGLLHRCFCWDCGCSRLCEE</sequence>
<feature type="compositionally biased region" description="Low complexity" evidence="1">
    <location>
        <begin position="828"/>
        <end position="852"/>
    </location>
</feature>
<feature type="compositionally biased region" description="Low complexity" evidence="1">
    <location>
        <begin position="772"/>
        <end position="783"/>
    </location>
</feature>
<organism evidence="5 6">
    <name type="scientific">Trypanosoma cruzi Dm28c</name>
    <dbReference type="NCBI Taxonomy" id="1416333"/>
    <lineage>
        <taxon>Eukaryota</taxon>
        <taxon>Discoba</taxon>
        <taxon>Euglenozoa</taxon>
        <taxon>Kinetoplastea</taxon>
        <taxon>Metakinetoplastina</taxon>
        <taxon>Trypanosomatida</taxon>
        <taxon>Trypanosomatidae</taxon>
        <taxon>Trypanosoma</taxon>
        <taxon>Schizotrypanum</taxon>
    </lineage>
</organism>
<proteinExistence type="predicted"/>